<protein>
    <recommendedName>
        <fullName evidence="4">Peptidase</fullName>
    </recommendedName>
</protein>
<comment type="caution">
    <text evidence="2">The sequence shown here is derived from an EMBL/GenBank/DDBJ whole genome shotgun (WGS) entry which is preliminary data.</text>
</comment>
<dbReference type="EMBL" id="VWXC01000013">
    <property type="protein sequence ID" value="NIG20543.1"/>
    <property type="molecule type" value="Genomic_DNA"/>
</dbReference>
<evidence type="ECO:0000256" key="1">
    <source>
        <dbReference type="SAM" id="MobiDB-lite"/>
    </source>
</evidence>
<dbReference type="RefSeq" id="WP_166934843.1">
    <property type="nucleotide sequence ID" value="NZ_VWXC01000013.1"/>
</dbReference>
<accession>A0ABX0RSG4</accession>
<evidence type="ECO:0008006" key="4">
    <source>
        <dbReference type="Google" id="ProtNLM"/>
    </source>
</evidence>
<keyword evidence="3" id="KW-1185">Reference proteome</keyword>
<gene>
    <name evidence="2" type="ORF">F3J37_17860</name>
</gene>
<organism evidence="2 3">
    <name type="scientific">Candidatus Pantoea communis</name>
    <dbReference type="NCBI Taxonomy" id="2608354"/>
    <lineage>
        <taxon>Bacteria</taxon>
        <taxon>Pseudomonadati</taxon>
        <taxon>Pseudomonadota</taxon>
        <taxon>Gammaproteobacteria</taxon>
        <taxon>Enterobacterales</taxon>
        <taxon>Erwiniaceae</taxon>
        <taxon>Pantoea</taxon>
    </lineage>
</organism>
<feature type="region of interest" description="Disordered" evidence="1">
    <location>
        <begin position="206"/>
        <end position="226"/>
    </location>
</feature>
<proteinExistence type="predicted"/>
<evidence type="ECO:0000313" key="2">
    <source>
        <dbReference type="EMBL" id="NIG20543.1"/>
    </source>
</evidence>
<sequence>MFNIRDLIRVYMNEAGEGDLSGAGEGQQPGTEGQPQSTSTNLLGGDEPQQPPEPFLSSLPEEGDAEGWGNVWNKLGRPETAEGYELPVPDGDNGEFAGAASGKMHELGLSKSQAQGIAEWYNTQQSQMLEQFNQQREQQATENVAAIRKEWGNNFDANVAVANKAISAYLAPEAIQALRDSGLGSNPHFVKAFHKIGQSLSEAKVINGEPSQSGPKSTEDIFYGSN</sequence>
<name>A0ABX0RSG4_9GAMM</name>
<dbReference type="Proteomes" id="UP001515780">
    <property type="component" value="Unassembled WGS sequence"/>
</dbReference>
<feature type="region of interest" description="Disordered" evidence="1">
    <location>
        <begin position="17"/>
        <end position="76"/>
    </location>
</feature>
<reference evidence="2 3" key="1">
    <citation type="journal article" date="2019" name="bioRxiv">
        <title>Bacteria contribute to plant secondary compound degradation in a generalist herbivore system.</title>
        <authorList>
            <person name="Francoeur C.B."/>
            <person name="Khadempour L."/>
            <person name="Moreira-Soto R.D."/>
            <person name="Gotting K."/>
            <person name="Book A.J."/>
            <person name="Pinto-Tomas A.A."/>
            <person name="Keefover-Ring K."/>
            <person name="Currie C.R."/>
        </authorList>
    </citation>
    <scope>NUCLEOTIDE SEQUENCE [LARGE SCALE GENOMIC DNA]</scope>
    <source>
        <strain evidence="2">Al-1710</strain>
    </source>
</reference>
<evidence type="ECO:0000313" key="3">
    <source>
        <dbReference type="Proteomes" id="UP001515780"/>
    </source>
</evidence>